<evidence type="ECO:0000313" key="1">
    <source>
        <dbReference type="EMBL" id="TDT63802.1"/>
    </source>
</evidence>
<protein>
    <submittedName>
        <fullName evidence="1">Uncharacterized protein</fullName>
    </submittedName>
</protein>
<sequence length="52" mass="5849">MPGMTRQKSYGKRNVQGILTFSSFTAINTAVSFYKSIMNLCSTHIRIIPKPL</sequence>
<comment type="caution">
    <text evidence="1">The sequence shown here is derived from an EMBL/GenBank/DDBJ whole genome shotgun (WGS) entry which is preliminary data.</text>
</comment>
<proteinExistence type="predicted"/>
<evidence type="ECO:0000313" key="2">
    <source>
        <dbReference type="Proteomes" id="UP000295325"/>
    </source>
</evidence>
<organism evidence="1 2">
    <name type="scientific">Fonticella tunisiensis</name>
    <dbReference type="NCBI Taxonomy" id="1096341"/>
    <lineage>
        <taxon>Bacteria</taxon>
        <taxon>Bacillati</taxon>
        <taxon>Bacillota</taxon>
        <taxon>Clostridia</taxon>
        <taxon>Eubacteriales</taxon>
        <taxon>Clostridiaceae</taxon>
        <taxon>Fonticella</taxon>
    </lineage>
</organism>
<gene>
    <name evidence="1" type="ORF">EDD71_101229</name>
</gene>
<name>A0A4R7KVX5_9CLOT</name>
<dbReference type="EMBL" id="SOAZ01000001">
    <property type="protein sequence ID" value="TDT63802.1"/>
    <property type="molecule type" value="Genomic_DNA"/>
</dbReference>
<dbReference type="Proteomes" id="UP000295325">
    <property type="component" value="Unassembled WGS sequence"/>
</dbReference>
<reference evidence="1 2" key="1">
    <citation type="submission" date="2019-03" db="EMBL/GenBank/DDBJ databases">
        <title>Genomic Encyclopedia of Type Strains, Phase IV (KMG-IV): sequencing the most valuable type-strain genomes for metagenomic binning, comparative biology and taxonomic classification.</title>
        <authorList>
            <person name="Goeker M."/>
        </authorList>
    </citation>
    <scope>NUCLEOTIDE SEQUENCE [LARGE SCALE GENOMIC DNA]</scope>
    <source>
        <strain evidence="1 2">DSM 24455</strain>
    </source>
</reference>
<dbReference type="AlphaFoldDB" id="A0A4R7KVX5"/>
<keyword evidence="2" id="KW-1185">Reference proteome</keyword>
<accession>A0A4R7KVX5</accession>